<evidence type="ECO:0000313" key="1">
    <source>
        <dbReference type="EMBL" id="SIR10574.1"/>
    </source>
</evidence>
<dbReference type="Proteomes" id="UP000186400">
    <property type="component" value="Unassembled WGS sequence"/>
</dbReference>
<protein>
    <submittedName>
        <fullName evidence="1">Uncharacterized protein</fullName>
    </submittedName>
</protein>
<keyword evidence="2" id="KW-1185">Reference proteome</keyword>
<feature type="non-terminal residue" evidence="1">
    <location>
        <position position="1"/>
    </location>
</feature>
<name>A0A1N6Y7P8_9SPIO</name>
<accession>A0A1N6Y7P8</accession>
<dbReference type="AlphaFoldDB" id="A0A1N6Y7P8"/>
<sequence>SGIPEPITGNQAPDPSKSGVIQVTSLLTNTALPEMIRSTDRVPDSGLYHSFLSGAPLLPAEAARGSLLVAQRWSPLDGSGFSMMTDGGSCFMLFPGAFCDKGQEEYESHLSGDTQEGTLPAACACDLAIVTPVRALPGRV</sequence>
<proteinExistence type="predicted"/>
<reference evidence="1 2" key="1">
    <citation type="submission" date="2017-01" db="EMBL/GenBank/DDBJ databases">
        <authorList>
            <person name="Mah S.A."/>
            <person name="Swanson W.J."/>
            <person name="Moy G.W."/>
            <person name="Vacquier V.D."/>
        </authorList>
    </citation>
    <scope>NUCLEOTIDE SEQUENCE [LARGE SCALE GENOMIC DNA]</scope>
    <source>
        <strain evidence="1 2">ASpG1</strain>
    </source>
</reference>
<evidence type="ECO:0000313" key="2">
    <source>
        <dbReference type="Proteomes" id="UP000186400"/>
    </source>
</evidence>
<dbReference type="EMBL" id="FTMS01000042">
    <property type="protein sequence ID" value="SIR10574.1"/>
    <property type="molecule type" value="Genomic_DNA"/>
</dbReference>
<dbReference type="STRING" id="159291.SAMN05920897_1421"/>
<organism evidence="1 2">
    <name type="scientific">Alkalispirochaeta americana</name>
    <dbReference type="NCBI Taxonomy" id="159291"/>
    <lineage>
        <taxon>Bacteria</taxon>
        <taxon>Pseudomonadati</taxon>
        <taxon>Spirochaetota</taxon>
        <taxon>Spirochaetia</taxon>
        <taxon>Spirochaetales</taxon>
        <taxon>Spirochaetaceae</taxon>
        <taxon>Alkalispirochaeta</taxon>
    </lineage>
</organism>
<gene>
    <name evidence="1" type="ORF">SAMN05920897_1421</name>
</gene>